<reference evidence="1 2" key="1">
    <citation type="submission" date="2020-08" db="EMBL/GenBank/DDBJ databases">
        <title>Sequencing the genomes of 1000 actinobacteria strains.</title>
        <authorList>
            <person name="Klenk H.-P."/>
        </authorList>
    </citation>
    <scope>NUCLEOTIDE SEQUENCE [LARGE SCALE GENOMIC DNA]</scope>
    <source>
        <strain evidence="1 2">DSM 105369</strain>
    </source>
</reference>
<organism evidence="1 2">
    <name type="scientific">Flexivirga oryzae</name>
    <dbReference type="NCBI Taxonomy" id="1794944"/>
    <lineage>
        <taxon>Bacteria</taxon>
        <taxon>Bacillati</taxon>
        <taxon>Actinomycetota</taxon>
        <taxon>Actinomycetes</taxon>
        <taxon>Micrococcales</taxon>
        <taxon>Dermacoccaceae</taxon>
        <taxon>Flexivirga</taxon>
    </lineage>
</organism>
<dbReference type="RefSeq" id="WP_183321449.1">
    <property type="nucleotide sequence ID" value="NZ_JACHVQ010000002.1"/>
</dbReference>
<keyword evidence="1" id="KW-0378">Hydrolase</keyword>
<dbReference type="InterPro" id="IPR023214">
    <property type="entry name" value="HAD_sf"/>
</dbReference>
<dbReference type="Pfam" id="PF08282">
    <property type="entry name" value="Hydrolase_3"/>
    <property type="match status" value="1"/>
</dbReference>
<dbReference type="GO" id="GO:1901135">
    <property type="term" value="P:carbohydrate derivative metabolic process"/>
    <property type="evidence" value="ECO:0007669"/>
    <property type="project" value="InterPro"/>
</dbReference>
<dbReference type="Proteomes" id="UP000559182">
    <property type="component" value="Unassembled WGS sequence"/>
</dbReference>
<dbReference type="Gene3D" id="3.40.50.1000">
    <property type="entry name" value="HAD superfamily/HAD-like"/>
    <property type="match status" value="1"/>
</dbReference>
<name>A0A839N5R6_9MICO</name>
<evidence type="ECO:0000313" key="1">
    <source>
        <dbReference type="EMBL" id="MBB2893088.1"/>
    </source>
</evidence>
<gene>
    <name evidence="1" type="ORF">FHU39_003106</name>
</gene>
<dbReference type="EMBL" id="JACHVQ010000002">
    <property type="protein sequence ID" value="MBB2893088.1"/>
    <property type="molecule type" value="Genomic_DNA"/>
</dbReference>
<accession>A0A839N5R6</accession>
<dbReference type="GO" id="GO:0000287">
    <property type="term" value="F:magnesium ion binding"/>
    <property type="evidence" value="ECO:0007669"/>
    <property type="project" value="TreeGrafter"/>
</dbReference>
<evidence type="ECO:0000313" key="2">
    <source>
        <dbReference type="Proteomes" id="UP000559182"/>
    </source>
</evidence>
<keyword evidence="2" id="KW-1185">Reference proteome</keyword>
<comment type="caution">
    <text evidence="1">The sequence shown here is derived from an EMBL/GenBank/DDBJ whole genome shotgun (WGS) entry which is preliminary data.</text>
</comment>
<dbReference type="SUPFAM" id="SSF56784">
    <property type="entry name" value="HAD-like"/>
    <property type="match status" value="1"/>
</dbReference>
<dbReference type="SUPFAM" id="SSF53697">
    <property type="entry name" value="SIS domain"/>
    <property type="match status" value="1"/>
</dbReference>
<protein>
    <submittedName>
        <fullName evidence="1">Hydroxymethylpyrimidine pyrophosphatase-like HAD family hydrolase</fullName>
    </submittedName>
</protein>
<dbReference type="GO" id="GO:0016791">
    <property type="term" value="F:phosphatase activity"/>
    <property type="evidence" value="ECO:0007669"/>
    <property type="project" value="TreeGrafter"/>
</dbReference>
<dbReference type="GO" id="GO:0097367">
    <property type="term" value="F:carbohydrate derivative binding"/>
    <property type="evidence" value="ECO:0007669"/>
    <property type="project" value="InterPro"/>
</dbReference>
<dbReference type="Gene3D" id="3.90.1070.10">
    <property type="match status" value="1"/>
</dbReference>
<proteinExistence type="predicted"/>
<dbReference type="InterPro" id="IPR036412">
    <property type="entry name" value="HAD-like_sf"/>
</dbReference>
<dbReference type="AlphaFoldDB" id="A0A839N5R6"/>
<dbReference type="GO" id="GO:0005829">
    <property type="term" value="C:cytosol"/>
    <property type="evidence" value="ECO:0007669"/>
    <property type="project" value="TreeGrafter"/>
</dbReference>
<sequence>MGRRYADELGELSETYQAVRALEDEDLAKLSRVQSEFNRHSAYFVGSGGALAMAQLAARVHGAHSSYPSSAVTPLTLALGDGLRPTNATVGLFSARARHPDVRLAARAVRAGPGNRVVLLTQLSASKVAPELAAVVDEIVTLPRTAKDGFLATNSILAMGSAWLRAAGFDLPDRLPMLDAPMSPWPEEVRRALVLYGPDQLAAAYDVEARLSETGLVDVQLADLRNMAHGRHVGLLNRAASTVVVTLGDPGSQPLVNKTIGVLPSSLRAVDLSTRISGPVGTLDSLVGCMRLAGEIGAVSGVDPGQPPVSTTGRKLYHLPWASLASSPDGSRPARVKAIAAGMVDRNRADLDAWMDAWQTWRTSVCGRPLAAVVLDYDGTCVPTARRTKPPTQEVQDEIHRLLEHGVRIAFASGRGPSVIDELRRWIRQPLWNEVVIGIYNGAVINPLAEDVERGTVADGDLATAADILSRRLVGEGWDLSARRWQVTVQRGGAALADTGAAVAAILEPALGERLKVVESGHSVDIVSRSTSKRAVVDHLGVDSSNVLLIGDQGEVGGNDFELLSYSDLSLSVDRVSADGSRCWNLSEDGTAGPALLTRYLRAVQLRERAGARFSWKQPGMRRSS</sequence>
<dbReference type="PANTHER" id="PTHR10000:SF8">
    <property type="entry name" value="HAD SUPERFAMILY HYDROLASE-LIKE, TYPE 3"/>
    <property type="match status" value="1"/>
</dbReference>
<dbReference type="PANTHER" id="PTHR10000">
    <property type="entry name" value="PHOSPHOSERINE PHOSPHATASE"/>
    <property type="match status" value="1"/>
</dbReference>
<dbReference type="InterPro" id="IPR046348">
    <property type="entry name" value="SIS_dom_sf"/>
</dbReference>